<dbReference type="AlphaFoldDB" id="A0A4Y9JPS8"/>
<evidence type="ECO:0000313" key="2">
    <source>
        <dbReference type="EMBL" id="TFV07578.1"/>
    </source>
</evidence>
<feature type="signal peptide" evidence="1">
    <location>
        <begin position="1"/>
        <end position="19"/>
    </location>
</feature>
<comment type="caution">
    <text evidence="2">The sequence shown here is derived from an EMBL/GenBank/DDBJ whole genome shotgun (WGS) entry which is preliminary data.</text>
</comment>
<gene>
    <name evidence="2" type="ORF">E4T80_12155</name>
</gene>
<dbReference type="Proteomes" id="UP000297396">
    <property type="component" value="Unassembled WGS sequence"/>
</dbReference>
<sequence>MKKLLTLLSLTLFAFPAMADDLDTNREKVKQIFLSDEEPKVKDAVWTSDFVFKVGVKDDGTKRDGYAQYVCLVLAENGFTGKDVLVRVIDIDKFRKTSEWINLGTAKCQ</sequence>
<evidence type="ECO:0000256" key="1">
    <source>
        <dbReference type="SAM" id="SignalP"/>
    </source>
</evidence>
<dbReference type="EMBL" id="SPPA01000042">
    <property type="protein sequence ID" value="TFV07578.1"/>
    <property type="molecule type" value="Genomic_DNA"/>
</dbReference>
<keyword evidence="1" id="KW-0732">Signal</keyword>
<protein>
    <submittedName>
        <fullName evidence="2">Uncharacterized protein</fullName>
    </submittedName>
</protein>
<accession>A0A4Y9JPS8</accession>
<dbReference type="RefSeq" id="WP_135058665.1">
    <property type="nucleotide sequence ID" value="NZ_JADGLC010000042.1"/>
</dbReference>
<dbReference type="OrthoDB" id="8456061at2"/>
<feature type="chain" id="PRO_5021507886" evidence="1">
    <location>
        <begin position="20"/>
        <end position="109"/>
    </location>
</feature>
<evidence type="ECO:0000313" key="3">
    <source>
        <dbReference type="Proteomes" id="UP000297396"/>
    </source>
</evidence>
<reference evidence="2 3" key="1">
    <citation type="submission" date="2019-03" db="EMBL/GenBank/DDBJ databases">
        <title>Diversity of the mouse oral microbiome.</title>
        <authorList>
            <person name="Joseph S."/>
            <person name="Aduse-Opoku J."/>
            <person name="Curtis M."/>
            <person name="Wade W."/>
            <person name="Hashim A."/>
        </authorList>
    </citation>
    <scope>NUCLEOTIDE SEQUENCE [LARGE SCALE GENOMIC DNA]</scope>
    <source>
        <strain evidence="2 3">WT12</strain>
    </source>
</reference>
<organism evidence="2 3">
    <name type="scientific">Muribacter muris</name>
    <dbReference type="NCBI Taxonomy" id="67855"/>
    <lineage>
        <taxon>Bacteria</taxon>
        <taxon>Pseudomonadati</taxon>
        <taxon>Pseudomonadota</taxon>
        <taxon>Gammaproteobacteria</taxon>
        <taxon>Pasteurellales</taxon>
        <taxon>Pasteurellaceae</taxon>
        <taxon>Muribacter</taxon>
    </lineage>
</organism>
<name>A0A4Y9JPS8_9PAST</name>
<proteinExistence type="predicted"/>